<accession>A0AAU9CIY7</accession>
<gene>
    <name evidence="1" type="ORF">FUAX_45130</name>
</gene>
<dbReference type="EMBL" id="AP025317">
    <property type="protein sequence ID" value="BDD12081.1"/>
    <property type="molecule type" value="Genomic_DNA"/>
</dbReference>
<evidence type="ECO:0000313" key="2">
    <source>
        <dbReference type="Proteomes" id="UP001348817"/>
    </source>
</evidence>
<keyword evidence="1" id="KW-0614">Plasmid</keyword>
<dbReference type="AlphaFoldDB" id="A0AAU9CIY7"/>
<sequence length="122" mass="14832">MKKDYDEKYWNDYSEFIKTVEGLSGISPSNLLLQYEGLLEDVKSWNIENQDICKYELDYDFLIREDIQNVLNIESLKKNQFFLDFNKSVEEIDSKIKKYILFSDQQDWWKTSKLKLKTYNMR</sequence>
<name>A0AAU9CIY7_9BACT</name>
<evidence type="ECO:0000313" key="1">
    <source>
        <dbReference type="EMBL" id="BDD12081.1"/>
    </source>
</evidence>
<dbReference type="KEGG" id="fax:FUAX_45130"/>
<protein>
    <submittedName>
        <fullName evidence="1">Uncharacterized protein</fullName>
    </submittedName>
</protein>
<reference evidence="1 2" key="1">
    <citation type="submission" date="2021-12" db="EMBL/GenBank/DDBJ databases">
        <title>Genome sequencing of bacteria with rrn-lacking chromosome and rrn-plasmid.</title>
        <authorList>
            <person name="Anda M."/>
            <person name="Iwasaki W."/>
        </authorList>
    </citation>
    <scope>NUCLEOTIDE SEQUENCE [LARGE SCALE GENOMIC DNA]</scope>
    <source>
        <strain evidence="1 2">DSM 100852</strain>
        <plasmid evidence="1 2">pFA3</plasmid>
    </source>
</reference>
<dbReference type="Proteomes" id="UP001348817">
    <property type="component" value="Plasmid pFA3"/>
</dbReference>
<dbReference type="RefSeq" id="WP_338395446.1">
    <property type="nucleotide sequence ID" value="NZ_AP025317.1"/>
</dbReference>
<keyword evidence="2" id="KW-1185">Reference proteome</keyword>
<proteinExistence type="predicted"/>
<organism evidence="1 2">
    <name type="scientific">Fulvitalea axinellae</name>
    <dbReference type="NCBI Taxonomy" id="1182444"/>
    <lineage>
        <taxon>Bacteria</taxon>
        <taxon>Pseudomonadati</taxon>
        <taxon>Bacteroidota</taxon>
        <taxon>Cytophagia</taxon>
        <taxon>Cytophagales</taxon>
        <taxon>Persicobacteraceae</taxon>
        <taxon>Fulvitalea</taxon>
    </lineage>
</organism>
<geneLocation type="plasmid" evidence="1 2">
    <name>pFA3</name>
</geneLocation>